<name>A0A419DG02_9BACT</name>
<evidence type="ECO:0000256" key="1">
    <source>
        <dbReference type="ARBA" id="ARBA00022729"/>
    </source>
</evidence>
<dbReference type="Pfam" id="PF03990">
    <property type="entry name" value="DUF348"/>
    <property type="match status" value="1"/>
</dbReference>
<gene>
    <name evidence="4" type="ORF">C4544_01030</name>
</gene>
<evidence type="ECO:0000259" key="3">
    <source>
        <dbReference type="PROSITE" id="PS51109"/>
    </source>
</evidence>
<evidence type="ECO:0000313" key="5">
    <source>
        <dbReference type="Proteomes" id="UP000285655"/>
    </source>
</evidence>
<dbReference type="GO" id="GO:0016787">
    <property type="term" value="F:hydrolase activity"/>
    <property type="evidence" value="ECO:0007669"/>
    <property type="project" value="UniProtKB-KW"/>
</dbReference>
<dbReference type="InterPro" id="IPR010618">
    <property type="entry name" value="RPF"/>
</dbReference>
<sequence length="398" mass="43256">MSILLGKIRNYFTSSHLKINSSIALLAFMPLFAVAFSSNTITNGSVLNGVKTNVRVSCDGQIYEKDTYASTVLQALEDTPCKPEKNDIIEPSQDTKLSGGSYDISVVKSMPVTIMDGSKVIMAKSAYRNGRDILKQLGIKVHAEDDVMTELIISDFYKNGLGQKITINRAPAVTLEADGNILEVRTHAKTVGDFLKEKGVVVGPRDELTPSAKTAIANGIKVSVVRVKESEVVENVSIPFGTVSKNDTGLYVGQSRVESEGTAGQKKVISKVVYKNGKETVKTVIKEEILKAPQNRVVVAGSKPYGAGDLWSLMVEAGAKYGIDPGKMHRVMMCESGGNVFSNGRYKGLFQWDNSFYKWTSIAGVPGDYFNPRSQIFATAARVKASGGWRAWPVCGYR</sequence>
<evidence type="ECO:0000256" key="2">
    <source>
        <dbReference type="ARBA" id="ARBA00022801"/>
    </source>
</evidence>
<dbReference type="Gene3D" id="2.20.230.10">
    <property type="entry name" value="Resuscitation-promoting factor rpfb"/>
    <property type="match status" value="1"/>
</dbReference>
<feature type="domain" description="G5" evidence="3">
    <location>
        <begin position="224"/>
        <end position="304"/>
    </location>
</feature>
<dbReference type="AlphaFoldDB" id="A0A419DG02"/>
<dbReference type="PROSITE" id="PS51109">
    <property type="entry name" value="G5"/>
    <property type="match status" value="1"/>
</dbReference>
<dbReference type="InterPro" id="IPR023346">
    <property type="entry name" value="Lysozyme-like_dom_sf"/>
</dbReference>
<dbReference type="Gene3D" id="1.10.530.10">
    <property type="match status" value="1"/>
</dbReference>
<comment type="caution">
    <text evidence="4">The sequence shown here is derived from an EMBL/GenBank/DDBJ whole genome shotgun (WGS) entry which is preliminary data.</text>
</comment>
<keyword evidence="2" id="KW-0378">Hydrolase</keyword>
<accession>A0A419DG02</accession>
<dbReference type="EMBL" id="QZJW01000005">
    <property type="protein sequence ID" value="RJO62066.1"/>
    <property type="molecule type" value="Genomic_DNA"/>
</dbReference>
<dbReference type="SMART" id="SM01208">
    <property type="entry name" value="G5"/>
    <property type="match status" value="1"/>
</dbReference>
<reference evidence="4 5" key="1">
    <citation type="journal article" date="2017" name="ISME J.">
        <title>Energy and carbon metabolisms in a deep terrestrial subsurface fluid microbial community.</title>
        <authorList>
            <person name="Momper L."/>
            <person name="Jungbluth S.P."/>
            <person name="Lee M.D."/>
            <person name="Amend J.P."/>
        </authorList>
    </citation>
    <scope>NUCLEOTIDE SEQUENCE [LARGE SCALE GENOMIC DNA]</scope>
    <source>
        <strain evidence="4">SURF_29</strain>
    </source>
</reference>
<proteinExistence type="predicted"/>
<organism evidence="4 5">
    <name type="scientific">candidate division WS5 bacterium</name>
    <dbReference type="NCBI Taxonomy" id="2093353"/>
    <lineage>
        <taxon>Bacteria</taxon>
        <taxon>candidate division WS5</taxon>
    </lineage>
</organism>
<keyword evidence="1" id="KW-0732">Signal</keyword>
<dbReference type="InterPro" id="IPR007137">
    <property type="entry name" value="DUF348"/>
</dbReference>
<protein>
    <submittedName>
        <fullName evidence="4">DUF348 domain-containing protein</fullName>
    </submittedName>
</protein>
<dbReference type="Pfam" id="PF07501">
    <property type="entry name" value="G5"/>
    <property type="match status" value="1"/>
</dbReference>
<dbReference type="InterPro" id="IPR011098">
    <property type="entry name" value="G5_dom"/>
</dbReference>
<dbReference type="Proteomes" id="UP000285655">
    <property type="component" value="Unassembled WGS sequence"/>
</dbReference>
<dbReference type="SUPFAM" id="SSF53955">
    <property type="entry name" value="Lysozyme-like"/>
    <property type="match status" value="1"/>
</dbReference>
<evidence type="ECO:0000313" key="4">
    <source>
        <dbReference type="EMBL" id="RJO62066.1"/>
    </source>
</evidence>
<dbReference type="Pfam" id="PF06737">
    <property type="entry name" value="Transglycosylas"/>
    <property type="match status" value="1"/>
</dbReference>